<dbReference type="SMART" id="SM00829">
    <property type="entry name" value="PKS_ER"/>
    <property type="match status" value="1"/>
</dbReference>
<dbReference type="SUPFAM" id="SSF51735">
    <property type="entry name" value="NAD(P)-binding Rossmann-fold domains"/>
    <property type="match status" value="1"/>
</dbReference>
<dbReference type="Pfam" id="PF08240">
    <property type="entry name" value="ADH_N"/>
    <property type="match status" value="1"/>
</dbReference>
<sequence>MSPPFIDTNLTGVKKVLGYAAKDSSGRLEPFVFSRRPTGPDDVVIRVLYCGVCHSDLHQIRDEWSSECPTKYPIVPGHEITGVVAAVGDNVTRFKIGGKVGVGCLVNSCGKCGHCKQNLEQYCEKKAVWTYNDTDVYADDQPTYGGYSTLMVTPERFCIKIPDGLPMDAAAPLLCAGITVYSPMKHYKMEQGGRHFGVVGLGGLGYMAAKFARAMGMQVTVISTNPDKENEARACLRADDFVLSTDPKQMKRAEKTLDFIINTVSAPHSFDTYLPLLKTNGKLVGVGIPQRPLHVSSLLLAAGRRSVAGSLIGGLKETQEMMDFCGQHHIFCLVERIPIDYINRAMERLATSDVKYRFVIDMKTIKHPTEIYGCH</sequence>
<dbReference type="SUPFAM" id="SSF50129">
    <property type="entry name" value="GroES-like"/>
    <property type="match status" value="1"/>
</dbReference>
<dbReference type="Gene3D" id="3.90.180.10">
    <property type="entry name" value="Medium-chain alcohol dehydrogenases, catalytic domain"/>
    <property type="match status" value="1"/>
</dbReference>
<dbReference type="Gene3D" id="3.40.50.720">
    <property type="entry name" value="NAD(P)-binding Rossmann-like Domain"/>
    <property type="match status" value="1"/>
</dbReference>
<comment type="caution">
    <text evidence="7">The sequence shown here is derived from an EMBL/GenBank/DDBJ whole genome shotgun (WGS) entry which is preliminary data.</text>
</comment>
<evidence type="ECO:0000313" key="7">
    <source>
        <dbReference type="EMBL" id="KAL3685773.1"/>
    </source>
</evidence>
<dbReference type="InterPro" id="IPR011032">
    <property type="entry name" value="GroES-like_sf"/>
</dbReference>
<protein>
    <recommendedName>
        <fullName evidence="6">Enoyl reductase (ER) domain-containing protein</fullName>
    </recommendedName>
</protein>
<dbReference type="InterPro" id="IPR013154">
    <property type="entry name" value="ADH-like_N"/>
</dbReference>
<evidence type="ECO:0000256" key="1">
    <source>
        <dbReference type="ARBA" id="ARBA00001947"/>
    </source>
</evidence>
<dbReference type="InterPro" id="IPR013149">
    <property type="entry name" value="ADH-like_C"/>
</dbReference>
<name>A0ABD3H2N3_9MARC</name>
<gene>
    <name evidence="7" type="ORF">R1sor_003795</name>
</gene>
<reference evidence="7 8" key="1">
    <citation type="submission" date="2024-09" db="EMBL/GenBank/DDBJ databases">
        <title>Chromosome-scale assembly of Riccia sorocarpa.</title>
        <authorList>
            <person name="Paukszto L."/>
        </authorList>
    </citation>
    <scope>NUCLEOTIDE SEQUENCE [LARGE SCALE GENOMIC DNA]</scope>
    <source>
        <strain evidence="7">LP-2024</strain>
        <tissue evidence="7">Aerial parts of the thallus</tissue>
    </source>
</reference>
<dbReference type="Proteomes" id="UP001633002">
    <property type="component" value="Unassembled WGS sequence"/>
</dbReference>
<dbReference type="CDD" id="cd05283">
    <property type="entry name" value="CAD1"/>
    <property type="match status" value="1"/>
</dbReference>
<organism evidence="7 8">
    <name type="scientific">Riccia sorocarpa</name>
    <dbReference type="NCBI Taxonomy" id="122646"/>
    <lineage>
        <taxon>Eukaryota</taxon>
        <taxon>Viridiplantae</taxon>
        <taxon>Streptophyta</taxon>
        <taxon>Embryophyta</taxon>
        <taxon>Marchantiophyta</taxon>
        <taxon>Marchantiopsida</taxon>
        <taxon>Marchantiidae</taxon>
        <taxon>Marchantiales</taxon>
        <taxon>Ricciaceae</taxon>
        <taxon>Riccia</taxon>
    </lineage>
</organism>
<dbReference type="GO" id="GO:0016491">
    <property type="term" value="F:oxidoreductase activity"/>
    <property type="evidence" value="ECO:0007669"/>
    <property type="project" value="UniProtKB-KW"/>
</dbReference>
<keyword evidence="4" id="KW-0560">Oxidoreductase</keyword>
<evidence type="ECO:0000256" key="4">
    <source>
        <dbReference type="ARBA" id="ARBA00023002"/>
    </source>
</evidence>
<proteinExistence type="inferred from homology"/>
<evidence type="ECO:0000256" key="5">
    <source>
        <dbReference type="RuleBase" id="RU361277"/>
    </source>
</evidence>
<evidence type="ECO:0000256" key="3">
    <source>
        <dbReference type="ARBA" id="ARBA00022833"/>
    </source>
</evidence>
<dbReference type="PROSITE" id="PS00059">
    <property type="entry name" value="ADH_ZINC"/>
    <property type="match status" value="1"/>
</dbReference>
<dbReference type="InterPro" id="IPR002328">
    <property type="entry name" value="ADH_Zn_CS"/>
</dbReference>
<keyword evidence="2 5" id="KW-0479">Metal-binding</keyword>
<dbReference type="InterPro" id="IPR036291">
    <property type="entry name" value="NAD(P)-bd_dom_sf"/>
</dbReference>
<dbReference type="PANTHER" id="PTHR42683">
    <property type="entry name" value="ALDEHYDE REDUCTASE"/>
    <property type="match status" value="1"/>
</dbReference>
<accession>A0ABD3H2N3</accession>
<evidence type="ECO:0000259" key="6">
    <source>
        <dbReference type="SMART" id="SM00829"/>
    </source>
</evidence>
<dbReference type="FunFam" id="3.40.50.720:FF:000022">
    <property type="entry name" value="Cinnamyl alcohol dehydrogenase"/>
    <property type="match status" value="1"/>
</dbReference>
<dbReference type="AlphaFoldDB" id="A0ABD3H2N3"/>
<dbReference type="EMBL" id="JBJQOH010000006">
    <property type="protein sequence ID" value="KAL3685773.1"/>
    <property type="molecule type" value="Genomic_DNA"/>
</dbReference>
<keyword evidence="8" id="KW-1185">Reference proteome</keyword>
<dbReference type="GO" id="GO:0046872">
    <property type="term" value="F:metal ion binding"/>
    <property type="evidence" value="ECO:0007669"/>
    <property type="project" value="UniProtKB-KW"/>
</dbReference>
<dbReference type="InterPro" id="IPR020843">
    <property type="entry name" value="ER"/>
</dbReference>
<comment type="cofactor">
    <cofactor evidence="1 5">
        <name>Zn(2+)</name>
        <dbReference type="ChEBI" id="CHEBI:29105"/>
    </cofactor>
</comment>
<comment type="similarity">
    <text evidence="5">Belongs to the zinc-containing alcohol dehydrogenase family.</text>
</comment>
<dbReference type="Pfam" id="PF00107">
    <property type="entry name" value="ADH_zinc_N"/>
    <property type="match status" value="1"/>
</dbReference>
<feature type="domain" description="Enoyl reductase (ER)" evidence="6">
    <location>
        <begin position="26"/>
        <end position="360"/>
    </location>
</feature>
<evidence type="ECO:0000256" key="2">
    <source>
        <dbReference type="ARBA" id="ARBA00022723"/>
    </source>
</evidence>
<evidence type="ECO:0000313" key="8">
    <source>
        <dbReference type="Proteomes" id="UP001633002"/>
    </source>
</evidence>
<keyword evidence="3 5" id="KW-0862">Zinc</keyword>
<dbReference type="InterPro" id="IPR047109">
    <property type="entry name" value="CAD-like"/>
</dbReference>